<feature type="transmembrane region" description="Helical" evidence="2">
    <location>
        <begin position="365"/>
        <end position="384"/>
    </location>
</feature>
<dbReference type="AlphaFoldDB" id="A0AAE0FY06"/>
<feature type="region of interest" description="Disordered" evidence="1">
    <location>
        <begin position="173"/>
        <end position="213"/>
    </location>
</feature>
<keyword evidence="4" id="KW-1185">Reference proteome</keyword>
<dbReference type="EMBL" id="LGRX02012098">
    <property type="protein sequence ID" value="KAK3267954.1"/>
    <property type="molecule type" value="Genomic_DNA"/>
</dbReference>
<gene>
    <name evidence="3" type="ORF">CYMTET_23519</name>
</gene>
<evidence type="ECO:0000313" key="3">
    <source>
        <dbReference type="EMBL" id="KAK3267954.1"/>
    </source>
</evidence>
<dbReference type="PANTHER" id="PTHR11319">
    <property type="entry name" value="G PROTEIN-COUPLED RECEPTOR-RELATED"/>
    <property type="match status" value="1"/>
</dbReference>
<comment type="caution">
    <text evidence="3">The sequence shown here is derived from an EMBL/GenBank/DDBJ whole genome shotgun (WGS) entry which is preliminary data.</text>
</comment>
<reference evidence="3 4" key="1">
    <citation type="journal article" date="2015" name="Genome Biol. Evol.">
        <title>Comparative Genomics of a Bacterivorous Green Alga Reveals Evolutionary Causalities and Consequences of Phago-Mixotrophic Mode of Nutrition.</title>
        <authorList>
            <person name="Burns J.A."/>
            <person name="Paasch A."/>
            <person name="Narechania A."/>
            <person name="Kim E."/>
        </authorList>
    </citation>
    <scope>NUCLEOTIDE SEQUENCE [LARGE SCALE GENOMIC DNA]</scope>
    <source>
        <strain evidence="3 4">PLY_AMNH</strain>
    </source>
</reference>
<feature type="compositionally biased region" description="Basic and acidic residues" evidence="1">
    <location>
        <begin position="173"/>
        <end position="208"/>
    </location>
</feature>
<proteinExistence type="predicted"/>
<feature type="transmembrane region" description="Helical" evidence="2">
    <location>
        <begin position="425"/>
        <end position="448"/>
    </location>
</feature>
<dbReference type="Proteomes" id="UP001190700">
    <property type="component" value="Unassembled WGS sequence"/>
</dbReference>
<feature type="transmembrane region" description="Helical" evidence="2">
    <location>
        <begin position="72"/>
        <end position="94"/>
    </location>
</feature>
<organism evidence="3 4">
    <name type="scientific">Cymbomonas tetramitiformis</name>
    <dbReference type="NCBI Taxonomy" id="36881"/>
    <lineage>
        <taxon>Eukaryota</taxon>
        <taxon>Viridiplantae</taxon>
        <taxon>Chlorophyta</taxon>
        <taxon>Pyramimonadophyceae</taxon>
        <taxon>Pyramimonadales</taxon>
        <taxon>Pyramimonadaceae</taxon>
        <taxon>Cymbomonas</taxon>
    </lineage>
</organism>
<evidence type="ECO:0000256" key="1">
    <source>
        <dbReference type="SAM" id="MobiDB-lite"/>
    </source>
</evidence>
<evidence type="ECO:0000313" key="4">
    <source>
        <dbReference type="Proteomes" id="UP001190700"/>
    </source>
</evidence>
<accession>A0AAE0FY06</accession>
<feature type="transmembrane region" description="Helical" evidence="2">
    <location>
        <begin position="396"/>
        <end position="413"/>
    </location>
</feature>
<sequence>MEELSWRVTRLCLEGGAQVFRTLTLKGVIYVLFFSYPYFSSRFLVAFPCVDIYGVSYMTYDLETECYTPEHATLLIAATVGGLLIFILGVPMFFMKCMLRFQIPYIARKKEESVWLANLLVHFSSQPLVDKPLKEVVQGALEPDLIDTMHANFYDGDKWTYAERTKALDERLGTGAKDPADEHLGTGAKDPADERLGTGAKDTADKHLGTGAKDTADEDAADICCSFAPVNNEFHLQVAHALRQVRLVESGSKQSAKLEGAKAVPKCKSQHDCNYHKKLELLLEYARYKEFEQALMPYFHSTWNLNAASQGALDRDEQIEQDAIIEIGFLFTAYRPRYWYFEVVETVRKLCFVAIPVMFHDVRTQLMASLVLCICFVMGTHWVPSNSSKLTRIVKIYIGYILLMNNIFGWMMLAEVVGNSNDTTVCMLVLIMNIVIVAVPGLICVLLFGRMLFQMKRMSTDKNKMRGKLTAAYLSGD</sequence>
<keyword evidence="2" id="KW-1133">Transmembrane helix</keyword>
<dbReference type="PANTHER" id="PTHR11319:SF35">
    <property type="entry name" value="OUTER MEMBRANE PROTEIN PMPC-RELATED"/>
    <property type="match status" value="1"/>
</dbReference>
<keyword evidence="2" id="KW-0812">Transmembrane</keyword>
<evidence type="ECO:0000256" key="2">
    <source>
        <dbReference type="SAM" id="Phobius"/>
    </source>
</evidence>
<keyword evidence="2" id="KW-0472">Membrane</keyword>
<name>A0AAE0FY06_9CHLO</name>
<protein>
    <submittedName>
        <fullName evidence="3">Uncharacterized protein</fullName>
    </submittedName>
</protein>